<feature type="signal peptide" evidence="2">
    <location>
        <begin position="1"/>
        <end position="34"/>
    </location>
</feature>
<dbReference type="Proteomes" id="UP000427820">
    <property type="component" value="Chromosome"/>
</dbReference>
<organism evidence="4 5">
    <name type="scientific">Pseudidiomarina andamanensis</name>
    <dbReference type="NCBI Taxonomy" id="1940690"/>
    <lineage>
        <taxon>Bacteria</taxon>
        <taxon>Pseudomonadati</taxon>
        <taxon>Pseudomonadota</taxon>
        <taxon>Gammaproteobacteria</taxon>
        <taxon>Alteromonadales</taxon>
        <taxon>Idiomarinaceae</taxon>
        <taxon>Pseudidiomarina</taxon>
    </lineage>
</organism>
<proteinExistence type="predicted"/>
<keyword evidence="5" id="KW-1185">Reference proteome</keyword>
<evidence type="ECO:0000256" key="1">
    <source>
        <dbReference type="ARBA" id="ARBA00022729"/>
    </source>
</evidence>
<dbReference type="EMBL" id="CP032551">
    <property type="protein sequence ID" value="QGT95363.1"/>
    <property type="molecule type" value="Genomic_DNA"/>
</dbReference>
<name>A0AA92ERQ0_9GAMM</name>
<dbReference type="InterPro" id="IPR027385">
    <property type="entry name" value="Beta-barrel_OMP"/>
</dbReference>
<evidence type="ECO:0000259" key="3">
    <source>
        <dbReference type="Pfam" id="PF13505"/>
    </source>
</evidence>
<dbReference type="Pfam" id="PF13505">
    <property type="entry name" value="OMP_b-brl"/>
    <property type="match status" value="1"/>
</dbReference>
<reference evidence="4 5" key="1">
    <citation type="submission" date="2018-09" db="EMBL/GenBank/DDBJ databases">
        <title>Whole genome sequencing of Idiomarina andamanensis W-5T (LMG 29773T= JCM 31645T).</title>
        <authorList>
            <person name="Das S.K."/>
        </authorList>
    </citation>
    <scope>NUCLEOTIDE SEQUENCE [LARGE SCALE GENOMIC DNA]</scope>
    <source>
        <strain evidence="4 5">W-5T</strain>
    </source>
</reference>
<keyword evidence="1 2" id="KW-0732">Signal</keyword>
<evidence type="ECO:0000313" key="5">
    <source>
        <dbReference type="Proteomes" id="UP000427820"/>
    </source>
</evidence>
<dbReference type="SUPFAM" id="SSF56925">
    <property type="entry name" value="OMPA-like"/>
    <property type="match status" value="1"/>
</dbReference>
<dbReference type="Gene3D" id="2.40.160.20">
    <property type="match status" value="1"/>
</dbReference>
<feature type="chain" id="PRO_5041640261" evidence="2">
    <location>
        <begin position="35"/>
        <end position="219"/>
    </location>
</feature>
<protein>
    <submittedName>
        <fullName evidence="4">Porin family protein</fullName>
    </submittedName>
</protein>
<evidence type="ECO:0000313" key="4">
    <source>
        <dbReference type="EMBL" id="QGT95363.1"/>
    </source>
</evidence>
<evidence type="ECO:0000256" key="2">
    <source>
        <dbReference type="SAM" id="SignalP"/>
    </source>
</evidence>
<dbReference type="AlphaFoldDB" id="A0AA92ERQ0"/>
<dbReference type="InterPro" id="IPR011250">
    <property type="entry name" value="OMP/PagP_B-barrel"/>
</dbReference>
<gene>
    <name evidence="4" type="ORF">D3795_03850</name>
</gene>
<sequence>MEAPQNDNKENLVNKWTKCALAVALATSSTLAFAQTASSPSFDFISGGYLSADYEDESVNGFTASFSQSFGNDWFVTADYMTASEDYEEALMDDIIYRAKAEISRLYGNVGYKFYNEGNTTAYVSGGLAWVEAVIKTDTFGDFGADETGWNLKVGVRNRFTDSLEVDASIRHYDVGNLDSQEISVAGRYFINSNVSVGLGYSIVSSEENHTFLTASYHW</sequence>
<accession>A0AA92ERQ0</accession>
<dbReference type="KEGG" id="panm:D3795_03850"/>
<feature type="domain" description="Outer membrane protein beta-barrel" evidence="3">
    <location>
        <begin position="21"/>
        <end position="185"/>
    </location>
</feature>